<feature type="binding site" evidence="7">
    <location>
        <position position="190"/>
    </location>
    <ligand>
        <name>hypoxanthine</name>
        <dbReference type="ChEBI" id="CHEBI:17368"/>
    </ligand>
</feature>
<dbReference type="Proteomes" id="UP000032735">
    <property type="component" value="Chromosome"/>
</dbReference>
<keyword evidence="10" id="KW-1185">Reference proteome</keyword>
<comment type="pathway">
    <text evidence="1 7">Purine metabolism; purine nucleotide biosynthesis [regulation].</text>
</comment>
<keyword evidence="2 7" id="KW-0678">Repressor</keyword>
<gene>
    <name evidence="7 9" type="primary">purR</name>
    <name evidence="9" type="ORF">XPG1_1581</name>
</gene>
<dbReference type="InterPro" id="IPR028082">
    <property type="entry name" value="Peripla_BP_I"/>
</dbReference>
<dbReference type="FunFam" id="1.10.260.40:FF:000002">
    <property type="entry name" value="HTH-type transcriptional repressor PurR"/>
    <property type="match status" value="1"/>
</dbReference>
<dbReference type="InterPro" id="IPR046335">
    <property type="entry name" value="LacI/GalR-like_sensor"/>
</dbReference>
<dbReference type="UniPathway" id="UPA00488"/>
<dbReference type="PROSITE" id="PS00356">
    <property type="entry name" value="HTH_LACI_1"/>
    <property type="match status" value="1"/>
</dbReference>
<feature type="binding site" evidence="7">
    <location>
        <position position="192"/>
    </location>
    <ligand>
        <name>hypoxanthine</name>
        <dbReference type="ChEBI" id="CHEBI:17368"/>
    </ligand>
</feature>
<dbReference type="SUPFAM" id="SSF47413">
    <property type="entry name" value="lambda repressor-like DNA-binding domains"/>
    <property type="match status" value="1"/>
</dbReference>
<evidence type="ECO:0000256" key="2">
    <source>
        <dbReference type="ARBA" id="ARBA00022491"/>
    </source>
</evidence>
<dbReference type="EMBL" id="FO704551">
    <property type="protein sequence ID" value="CDG21236.1"/>
    <property type="molecule type" value="Genomic_DNA"/>
</dbReference>
<proteinExistence type="inferred from homology"/>
<name>A0A068R2Z1_9GAMM</name>
<dbReference type="HOGENOM" id="CLU_037628_6_2_6"/>
<dbReference type="Gene3D" id="3.40.50.2300">
    <property type="match status" value="2"/>
</dbReference>
<dbReference type="Gene3D" id="1.10.260.40">
    <property type="entry name" value="lambda repressor-like DNA-binding domains"/>
    <property type="match status" value="1"/>
</dbReference>
<keyword evidence="4 7" id="KW-0805">Transcription regulation</keyword>
<comment type="subunit">
    <text evidence="7">Homodimer.</text>
</comment>
<organism evidence="9 10">
    <name type="scientific">Xenorhabdus poinarii G6</name>
    <dbReference type="NCBI Taxonomy" id="1354304"/>
    <lineage>
        <taxon>Bacteria</taxon>
        <taxon>Pseudomonadati</taxon>
        <taxon>Pseudomonadota</taxon>
        <taxon>Gammaproteobacteria</taxon>
        <taxon>Enterobacterales</taxon>
        <taxon>Morganellaceae</taxon>
        <taxon>Xenorhabdus</taxon>
    </lineage>
</organism>
<dbReference type="SUPFAM" id="SSF53822">
    <property type="entry name" value="Periplasmic binding protein-like I"/>
    <property type="match status" value="1"/>
</dbReference>
<dbReference type="InterPro" id="IPR000843">
    <property type="entry name" value="HTH_LacI"/>
</dbReference>
<dbReference type="Pfam" id="PF13377">
    <property type="entry name" value="Peripla_BP_3"/>
    <property type="match status" value="1"/>
</dbReference>
<dbReference type="GO" id="GO:0006164">
    <property type="term" value="P:purine nucleotide biosynthetic process"/>
    <property type="evidence" value="ECO:0007669"/>
    <property type="project" value="UniProtKB-UniPathway"/>
</dbReference>
<feature type="domain" description="HTH lacI-type" evidence="8">
    <location>
        <begin position="2"/>
        <end position="56"/>
    </location>
</feature>
<dbReference type="PANTHER" id="PTHR30146:SF148">
    <property type="entry name" value="HTH-TYPE TRANSCRIPTIONAL REPRESSOR PURR-RELATED"/>
    <property type="match status" value="1"/>
</dbReference>
<dbReference type="GO" id="GO:0000976">
    <property type="term" value="F:transcription cis-regulatory region binding"/>
    <property type="evidence" value="ECO:0007669"/>
    <property type="project" value="TreeGrafter"/>
</dbReference>
<dbReference type="CDD" id="cd06275">
    <property type="entry name" value="PBP1_PurR"/>
    <property type="match status" value="1"/>
</dbReference>
<dbReference type="STRING" id="1354304.XPG1_1581"/>
<feature type="DNA-binding region" description="H-T-H motif" evidence="7">
    <location>
        <begin position="4"/>
        <end position="23"/>
    </location>
</feature>
<dbReference type="InterPro" id="IPR057343">
    <property type="entry name" value="PurR_sensor_dom"/>
</dbReference>
<dbReference type="Pfam" id="PF00356">
    <property type="entry name" value="LacI"/>
    <property type="match status" value="1"/>
</dbReference>
<feature type="binding site" evidence="7">
    <location>
        <position position="73"/>
    </location>
    <ligand>
        <name>hypoxanthine</name>
        <dbReference type="ChEBI" id="CHEBI:17368"/>
    </ligand>
</feature>
<dbReference type="PRINTS" id="PR00036">
    <property type="entry name" value="HTHLACI"/>
</dbReference>
<feature type="binding site" evidence="7">
    <location>
        <position position="275"/>
    </location>
    <ligand>
        <name>hypoxanthine</name>
        <dbReference type="ChEBI" id="CHEBI:17368"/>
    </ligand>
</feature>
<dbReference type="KEGG" id="xpo:XPG1_1581"/>
<dbReference type="AlphaFoldDB" id="A0A068R2Z1"/>
<dbReference type="HAMAP" id="MF_01277">
    <property type="entry name" value="HTH_type_PurR"/>
    <property type="match status" value="1"/>
</dbReference>
<feature type="DNA-binding region" evidence="7">
    <location>
        <begin position="48"/>
        <end position="56"/>
    </location>
</feature>
<dbReference type="NCBIfam" id="NF007979">
    <property type="entry name" value="PRK10703.1"/>
    <property type="match status" value="1"/>
</dbReference>
<dbReference type="RefSeq" id="WP_045958462.1">
    <property type="nucleotide sequence ID" value="NZ_FO704551.1"/>
</dbReference>
<evidence type="ECO:0000256" key="6">
    <source>
        <dbReference type="ARBA" id="ARBA00023163"/>
    </source>
</evidence>
<evidence type="ECO:0000256" key="3">
    <source>
        <dbReference type="ARBA" id="ARBA00022755"/>
    </source>
</evidence>
<accession>A0A068R2Z1</accession>
<dbReference type="PROSITE" id="PS50932">
    <property type="entry name" value="HTH_LACI_2"/>
    <property type="match status" value="1"/>
</dbReference>
<comment type="function">
    <text evidence="7">Is the main repressor of the genes involved in the de novo synthesis of purine nucleotides, regulating purB, purC, purEK, purF, purHD, purL, purMN and guaBA expression. PurR is allosterically activated to bind its cognate DNA by binding the purine corepressors, hypoxanthine or guanine, thereby effecting transcription repression.</text>
</comment>
<dbReference type="InterPro" id="IPR010982">
    <property type="entry name" value="Lambda_DNA-bd_dom_sf"/>
</dbReference>
<sequence length="341" mass="37952">MATIKDVAKHAGVSTTTVSHVINKTRFVAEDTKAAVWAAIKELNYSPSAVARSLKVNHTKSIGLLATSSEAPYFAEIIESVENSCYSKGYTLILCNSHNNLDKQKAYLAMLAQKRVDGLLVMCSEYPEQLLGMLEDYRNIPMVVMDWGESKGDFTDAIIDNAFHGGYLAGRYLIERGHREIASISGPLARNTGGGRHHGFLKALKEANIAIRDEWIVQGDFEPESGYQAMYKILNQKHRPTAVFCGGDVMAMGAICAADELGLRVPQDISIIGYDNIRNARYFTPALTTIHQPKERLGQMAFSMLLDRIVNKREDAQTIEVHPRLVERRSVADGPFIDYRR</sequence>
<comment type="domain">
    <text evidence="7">Consists of two structural and functional domains: an N-terminal DNA-binding domain, approximately the first 60 residues, and a larger C-terminal domain, approximately 280 residues, which imparts the function of corepressor binding and oligomerization.</text>
</comment>
<dbReference type="CDD" id="cd01392">
    <property type="entry name" value="HTH_LacI"/>
    <property type="match status" value="1"/>
</dbReference>
<evidence type="ECO:0000313" key="10">
    <source>
        <dbReference type="Proteomes" id="UP000032735"/>
    </source>
</evidence>
<dbReference type="InterPro" id="IPR023588">
    <property type="entry name" value="Tscrpt_reg_HTH_PurR"/>
</dbReference>
<evidence type="ECO:0000256" key="5">
    <source>
        <dbReference type="ARBA" id="ARBA00023125"/>
    </source>
</evidence>
<reference evidence="9 10" key="1">
    <citation type="submission" date="2013-07" db="EMBL/GenBank/DDBJ databases">
        <authorList>
            <person name="Genoscope - CEA"/>
        </authorList>
    </citation>
    <scope>NUCLEOTIDE SEQUENCE [LARGE SCALE GENOMIC DNA]</scope>
    <source>
        <strain evidence="9 10">G6</strain>
    </source>
</reference>
<evidence type="ECO:0000313" key="9">
    <source>
        <dbReference type="EMBL" id="CDG21236.1"/>
    </source>
</evidence>
<keyword evidence="5 7" id="KW-0238">DNA-binding</keyword>
<dbReference type="FunFam" id="3.40.50.2300:FF:000045">
    <property type="entry name" value="HTH-type transcriptional repressor PurR"/>
    <property type="match status" value="1"/>
</dbReference>
<evidence type="ECO:0000256" key="7">
    <source>
        <dbReference type="HAMAP-Rule" id="MF_01277"/>
    </source>
</evidence>
<evidence type="ECO:0000256" key="4">
    <source>
        <dbReference type="ARBA" id="ARBA00023015"/>
    </source>
</evidence>
<keyword evidence="3 7" id="KW-0658">Purine biosynthesis</keyword>
<evidence type="ECO:0000256" key="1">
    <source>
        <dbReference type="ARBA" id="ARBA00004693"/>
    </source>
</evidence>
<dbReference type="SMART" id="SM00354">
    <property type="entry name" value="HTH_LACI"/>
    <property type="match status" value="1"/>
</dbReference>
<protein>
    <recommendedName>
        <fullName evidence="7">HTH-type transcriptional repressor PurR</fullName>
    </recommendedName>
    <alternativeName>
        <fullName evidence="7">Pur regulon repressor</fullName>
    </alternativeName>
    <alternativeName>
        <fullName evidence="7">Purine nucleotide synthesis repressor</fullName>
    </alternativeName>
</protein>
<dbReference type="OrthoDB" id="9798934at2"/>
<keyword evidence="6 7" id="KW-0804">Transcription</keyword>
<dbReference type="PANTHER" id="PTHR30146">
    <property type="entry name" value="LACI-RELATED TRANSCRIPTIONAL REPRESSOR"/>
    <property type="match status" value="1"/>
</dbReference>
<evidence type="ECO:0000259" key="8">
    <source>
        <dbReference type="PROSITE" id="PS50932"/>
    </source>
</evidence>
<dbReference type="GO" id="GO:0003700">
    <property type="term" value="F:DNA-binding transcription factor activity"/>
    <property type="evidence" value="ECO:0007669"/>
    <property type="project" value="TreeGrafter"/>
</dbReference>
<feature type="binding site" evidence="7">
    <location>
        <position position="221"/>
    </location>
    <ligand>
        <name>hypoxanthine</name>
        <dbReference type="ChEBI" id="CHEBI:17368"/>
    </ligand>
</feature>
<dbReference type="GO" id="GO:0045892">
    <property type="term" value="P:negative regulation of DNA-templated transcription"/>
    <property type="evidence" value="ECO:0007669"/>
    <property type="project" value="UniProtKB-UniRule"/>
</dbReference>